<organism evidence="1 2">
    <name type="scientific">Roseivirga misakiensis</name>
    <dbReference type="NCBI Taxonomy" id="1563681"/>
    <lineage>
        <taxon>Bacteria</taxon>
        <taxon>Pseudomonadati</taxon>
        <taxon>Bacteroidota</taxon>
        <taxon>Cytophagia</taxon>
        <taxon>Cytophagales</taxon>
        <taxon>Roseivirgaceae</taxon>
        <taxon>Roseivirga</taxon>
    </lineage>
</organism>
<evidence type="ECO:0000313" key="1">
    <source>
        <dbReference type="EMBL" id="OEK05286.1"/>
    </source>
</evidence>
<dbReference type="Proteomes" id="UP000095552">
    <property type="component" value="Unassembled WGS sequence"/>
</dbReference>
<dbReference type="OrthoDB" id="9789813at2"/>
<name>A0A1E5T1P8_9BACT</name>
<sequence>MYIDEFRDYCIAKPGVTEETPFGPDTLVLKVMGKMFALTGLDHFEFINLKCEPEKSAELREQWEGIRPGWHMNKTHWNSVFVDGSVPDNMIRDLIDHSYELVASSLSKKLKEELKSL</sequence>
<dbReference type="AlphaFoldDB" id="A0A1E5T1P8"/>
<dbReference type="EMBL" id="MDGQ01000005">
    <property type="protein sequence ID" value="OEK05286.1"/>
    <property type="molecule type" value="Genomic_DNA"/>
</dbReference>
<gene>
    <name evidence="1" type="ORF">BFP71_17965</name>
</gene>
<dbReference type="STRING" id="1563681.BFP71_17965"/>
<dbReference type="PANTHER" id="PTHR35145:SF1">
    <property type="entry name" value="CYTOPLASMIC PROTEIN"/>
    <property type="match status" value="1"/>
</dbReference>
<keyword evidence="2" id="KW-1185">Reference proteome</keyword>
<dbReference type="InterPro" id="IPR038056">
    <property type="entry name" value="YjbR-like_sf"/>
</dbReference>
<dbReference type="SUPFAM" id="SSF142906">
    <property type="entry name" value="YjbR-like"/>
    <property type="match status" value="1"/>
</dbReference>
<dbReference type="Pfam" id="PF04237">
    <property type="entry name" value="YjbR"/>
    <property type="match status" value="1"/>
</dbReference>
<dbReference type="InterPro" id="IPR058532">
    <property type="entry name" value="YjbR/MT2646/Rv2570-like"/>
</dbReference>
<protein>
    <submittedName>
        <fullName evidence="1">MmcQ-like protein</fullName>
    </submittedName>
</protein>
<reference evidence="1 2" key="1">
    <citation type="submission" date="2016-08" db="EMBL/GenBank/DDBJ databases">
        <title>Draft genome of Fabibacter sp. strain SK-8.</title>
        <authorList>
            <person name="Wong S.-K."/>
            <person name="Hamasaki K."/>
            <person name="Yoshizawa S."/>
        </authorList>
    </citation>
    <scope>NUCLEOTIDE SEQUENCE [LARGE SCALE GENOMIC DNA]</scope>
    <source>
        <strain evidence="1 2">SK-8</strain>
    </source>
</reference>
<dbReference type="InterPro" id="IPR007351">
    <property type="entry name" value="YjbR"/>
</dbReference>
<comment type="caution">
    <text evidence="1">The sequence shown here is derived from an EMBL/GenBank/DDBJ whole genome shotgun (WGS) entry which is preliminary data.</text>
</comment>
<proteinExistence type="predicted"/>
<dbReference type="PANTHER" id="PTHR35145">
    <property type="entry name" value="CYTOPLASMIC PROTEIN-RELATED"/>
    <property type="match status" value="1"/>
</dbReference>
<dbReference type="Gene3D" id="3.90.1150.30">
    <property type="match status" value="1"/>
</dbReference>
<accession>A0A1E5T1P8</accession>
<evidence type="ECO:0000313" key="2">
    <source>
        <dbReference type="Proteomes" id="UP000095552"/>
    </source>
</evidence>
<dbReference type="RefSeq" id="WP_069836790.1">
    <property type="nucleotide sequence ID" value="NZ_MDGQ01000005.1"/>
</dbReference>